<organism evidence="2 3">
    <name type="scientific">Deinococcus aetherius</name>
    <dbReference type="NCBI Taxonomy" id="200252"/>
    <lineage>
        <taxon>Bacteria</taxon>
        <taxon>Thermotogati</taxon>
        <taxon>Deinococcota</taxon>
        <taxon>Deinococci</taxon>
        <taxon>Deinococcales</taxon>
        <taxon>Deinococcaceae</taxon>
        <taxon>Deinococcus</taxon>
    </lineage>
</organism>
<dbReference type="Proteomes" id="UP001064971">
    <property type="component" value="Chromosome"/>
</dbReference>
<keyword evidence="1" id="KW-0472">Membrane</keyword>
<feature type="transmembrane region" description="Helical" evidence="1">
    <location>
        <begin position="118"/>
        <end position="135"/>
    </location>
</feature>
<feature type="transmembrane region" description="Helical" evidence="1">
    <location>
        <begin position="44"/>
        <end position="65"/>
    </location>
</feature>
<gene>
    <name evidence="2" type="ORF">DAETH_28180</name>
</gene>
<keyword evidence="3" id="KW-1185">Reference proteome</keyword>
<proteinExistence type="predicted"/>
<accession>A0ABM8AGJ1</accession>
<protein>
    <submittedName>
        <fullName evidence="2">Uncharacterized protein</fullName>
    </submittedName>
</protein>
<sequence length="144" mass="15203">MAAPLGAPPNYSTPAMLGLSLLSIIASLWHFTFGALDYASAGRYEGLVLILLAGLLLVYGVLTLIRYAEARDAMGDPHPRIAMYDTPHESRVPLAGLILAVSIAVADLAFALAAQHPLGHLIGIVLVALVARQALRIRPARGES</sequence>
<keyword evidence="1" id="KW-0812">Transmembrane</keyword>
<evidence type="ECO:0000313" key="3">
    <source>
        <dbReference type="Proteomes" id="UP001064971"/>
    </source>
</evidence>
<dbReference type="EMBL" id="AP026560">
    <property type="protein sequence ID" value="BDP42849.1"/>
    <property type="molecule type" value="Genomic_DNA"/>
</dbReference>
<evidence type="ECO:0000256" key="1">
    <source>
        <dbReference type="SAM" id="Phobius"/>
    </source>
</evidence>
<name>A0ABM8AGJ1_9DEIO</name>
<feature type="transmembrane region" description="Helical" evidence="1">
    <location>
        <begin position="12"/>
        <end position="32"/>
    </location>
</feature>
<evidence type="ECO:0000313" key="2">
    <source>
        <dbReference type="EMBL" id="BDP42849.1"/>
    </source>
</evidence>
<keyword evidence="1" id="KW-1133">Transmembrane helix</keyword>
<dbReference type="RefSeq" id="WP_264775526.1">
    <property type="nucleotide sequence ID" value="NZ_AP026560.1"/>
</dbReference>
<reference evidence="2" key="1">
    <citation type="submission" date="2022-07" db="EMBL/GenBank/DDBJ databases">
        <title>Complete Genome Sequence of the Radioresistant Bacterium Deinococcus aetherius ST0316, Isolated from the Air Dust collected in Lower Stratosphere above Japan.</title>
        <authorList>
            <person name="Satoh K."/>
            <person name="Hagiwara K."/>
            <person name="Katsumata K."/>
            <person name="Kubo A."/>
            <person name="Yokobori S."/>
            <person name="Yamagishi A."/>
            <person name="Oono Y."/>
            <person name="Narumi I."/>
        </authorList>
    </citation>
    <scope>NUCLEOTIDE SEQUENCE</scope>
    <source>
        <strain evidence="2">ST0316</strain>
    </source>
</reference>